<organism evidence="1 2">
    <name type="scientific">Klebsiella pneumoniae</name>
    <dbReference type="NCBI Taxonomy" id="573"/>
    <lineage>
        <taxon>Bacteria</taxon>
        <taxon>Pseudomonadati</taxon>
        <taxon>Pseudomonadota</taxon>
        <taxon>Gammaproteobacteria</taxon>
        <taxon>Enterobacterales</taxon>
        <taxon>Enterobacteriaceae</taxon>
        <taxon>Klebsiella/Raoultella group</taxon>
        <taxon>Klebsiella</taxon>
        <taxon>Klebsiella pneumoniae complex</taxon>
    </lineage>
</organism>
<dbReference type="Proteomes" id="UP001244490">
    <property type="component" value="Unassembled WGS sequence"/>
</dbReference>
<evidence type="ECO:0000313" key="2">
    <source>
        <dbReference type="Proteomes" id="UP001244490"/>
    </source>
</evidence>
<proteinExistence type="predicted"/>
<dbReference type="AlphaFoldDB" id="A0AAW8A5F7"/>
<accession>A0AAW8A5F7</accession>
<name>A0AAW8A5F7_KLEPN</name>
<comment type="caution">
    <text evidence="1">The sequence shown here is derived from an EMBL/GenBank/DDBJ whole genome shotgun (WGS) entry which is preliminary data.</text>
</comment>
<evidence type="ECO:0000313" key="1">
    <source>
        <dbReference type="EMBL" id="MDP0965764.1"/>
    </source>
</evidence>
<dbReference type="EMBL" id="JAUUIA010000001">
    <property type="protein sequence ID" value="MDP0965764.1"/>
    <property type="molecule type" value="Genomic_DNA"/>
</dbReference>
<dbReference type="RefSeq" id="WP_072031778.1">
    <property type="nucleotide sequence ID" value="NZ_AP022078.1"/>
</dbReference>
<sequence length="60" mass="7146">MSNEEMTPAEKYKASRKRYKKRWLESDIANARRFGEKEVASVDGYRSPYDMRKKRGRTAD</sequence>
<reference evidence="1" key="1">
    <citation type="submission" date="2023-07" db="EMBL/GenBank/DDBJ databases">
        <authorList>
            <person name="Peng Z."/>
        </authorList>
    </citation>
    <scope>NUCLEOTIDE SEQUENCE</scope>
    <source>
        <strain evidence="1">KP219</strain>
    </source>
</reference>
<gene>
    <name evidence="1" type="ORF">Q6294_01690</name>
</gene>
<protein>
    <submittedName>
        <fullName evidence="1">Uncharacterized protein</fullName>
    </submittedName>
</protein>